<dbReference type="GO" id="GO:0007059">
    <property type="term" value="P:chromosome segregation"/>
    <property type="evidence" value="ECO:0007669"/>
    <property type="project" value="TreeGrafter"/>
</dbReference>
<feature type="region of interest" description="Disordered" evidence="1">
    <location>
        <begin position="238"/>
        <end position="258"/>
    </location>
</feature>
<evidence type="ECO:0000256" key="1">
    <source>
        <dbReference type="SAM" id="MobiDB-lite"/>
    </source>
</evidence>
<reference evidence="4" key="1">
    <citation type="submission" date="2016-07" db="EMBL/GenBank/DDBJ databases">
        <authorList>
            <person name="Florea S."/>
            <person name="Webb J.S."/>
            <person name="Jaromczyk J."/>
            <person name="Schardl C.L."/>
        </authorList>
    </citation>
    <scope>NUCLEOTIDE SEQUENCE [LARGE SCALE GENOMIC DNA]</scope>
    <source>
        <strain evidence="4">1YdBTEX2</strain>
    </source>
</reference>
<dbReference type="Pfam" id="PF17762">
    <property type="entry name" value="HTH_ParB"/>
    <property type="match status" value="1"/>
</dbReference>
<dbReference type="PANTHER" id="PTHR33375">
    <property type="entry name" value="CHROMOSOME-PARTITIONING PROTEIN PARB-RELATED"/>
    <property type="match status" value="1"/>
</dbReference>
<sequence>MITTAIASDLITSQAIDSLAACNSLRKFHDVTQALVKNQQLGLDFAPKRNNAFALPVALLVCYMSDSRREQLDPDQIRSFADAYKAGDHVDPMTVVPENGKLRVVTGITRYAGLMLAISEGCTIKQVWVMETDADPASIIIRQLNSNRQVAMKPVELGNSYRELIELKMTVAEIATRLHVKESHVRTMLDFDRVPAEVKQMVVAGQVSVKRAINEDLKCQMKGADTVVHMQDQLAKARENGHKKITPKNTSAPSPLFSRKDLDASVPALLTLADALEKELPMMGDTPGEVTLQLKLGGDLQALFTALANLRNAHRTATGDALPAVASN</sequence>
<gene>
    <name evidence="3" type="ORF">PVE_R2G0470</name>
</gene>
<feature type="domain" description="ParB/Spo0J HTH" evidence="2">
    <location>
        <begin position="152"/>
        <end position="212"/>
    </location>
</feature>
<dbReference type="GO" id="GO:0005694">
    <property type="term" value="C:chromosome"/>
    <property type="evidence" value="ECO:0007669"/>
    <property type="project" value="TreeGrafter"/>
</dbReference>
<accession>A0A1D3K842</accession>
<dbReference type="Proteomes" id="UP000245431">
    <property type="component" value="Chromosome PVE_r2"/>
</dbReference>
<dbReference type="EMBL" id="LT599584">
    <property type="protein sequence ID" value="SBW84496.1"/>
    <property type="molecule type" value="Genomic_DNA"/>
</dbReference>
<dbReference type="AlphaFoldDB" id="A0A1D3K842"/>
<evidence type="ECO:0000259" key="2">
    <source>
        <dbReference type="Pfam" id="PF17762"/>
    </source>
</evidence>
<dbReference type="SUPFAM" id="SSF109709">
    <property type="entry name" value="KorB DNA-binding domain-like"/>
    <property type="match status" value="1"/>
</dbReference>
<dbReference type="Gene3D" id="1.10.10.2830">
    <property type="match status" value="1"/>
</dbReference>
<evidence type="ECO:0000313" key="3">
    <source>
        <dbReference type="EMBL" id="SBW84496.1"/>
    </source>
</evidence>
<name>A0A1D3K842_PSEVE</name>
<dbReference type="InterPro" id="IPR041468">
    <property type="entry name" value="HTH_ParB/Spo0J"/>
</dbReference>
<dbReference type="InterPro" id="IPR050336">
    <property type="entry name" value="Chromosome_partition/occlusion"/>
</dbReference>
<organism evidence="3 4">
    <name type="scientific">Pseudomonas veronii 1YdBTEX2</name>
    <dbReference type="NCBI Taxonomy" id="1295141"/>
    <lineage>
        <taxon>Bacteria</taxon>
        <taxon>Pseudomonadati</taxon>
        <taxon>Pseudomonadota</taxon>
        <taxon>Gammaproteobacteria</taxon>
        <taxon>Pseudomonadales</taxon>
        <taxon>Pseudomonadaceae</taxon>
        <taxon>Pseudomonas</taxon>
    </lineage>
</organism>
<evidence type="ECO:0000313" key="4">
    <source>
        <dbReference type="Proteomes" id="UP000245431"/>
    </source>
</evidence>
<protein>
    <recommendedName>
        <fullName evidence="2">ParB/Spo0J HTH domain-containing protein</fullName>
    </recommendedName>
</protein>
<dbReference type="PANTHER" id="PTHR33375:SF1">
    <property type="entry name" value="CHROMOSOME-PARTITIONING PROTEIN PARB-RELATED"/>
    <property type="match status" value="1"/>
</dbReference>
<proteinExistence type="predicted"/>